<dbReference type="RefSeq" id="WP_184678495.1">
    <property type="nucleotide sequence ID" value="NZ_JACHGY010000001.1"/>
</dbReference>
<proteinExistence type="predicted"/>
<comment type="caution">
    <text evidence="2">The sequence shown here is derived from an EMBL/GenBank/DDBJ whole genome shotgun (WGS) entry which is preliminary data.</text>
</comment>
<dbReference type="CDD" id="cd02440">
    <property type="entry name" value="AdoMet_MTases"/>
    <property type="match status" value="1"/>
</dbReference>
<dbReference type="InterPro" id="IPR029063">
    <property type="entry name" value="SAM-dependent_MTases_sf"/>
</dbReference>
<dbReference type="GO" id="GO:0032259">
    <property type="term" value="P:methylation"/>
    <property type="evidence" value="ECO:0007669"/>
    <property type="project" value="UniProtKB-KW"/>
</dbReference>
<reference evidence="2 3" key="1">
    <citation type="submission" date="2020-08" db="EMBL/GenBank/DDBJ databases">
        <title>Genomic Encyclopedia of Type Strains, Phase IV (KMG-IV): sequencing the most valuable type-strain genomes for metagenomic binning, comparative biology and taxonomic classification.</title>
        <authorList>
            <person name="Goeker M."/>
        </authorList>
    </citation>
    <scope>NUCLEOTIDE SEQUENCE [LARGE SCALE GENOMIC DNA]</scope>
    <source>
        <strain evidence="2 3">DSM 103725</strain>
    </source>
</reference>
<dbReference type="EMBL" id="JACHGY010000001">
    <property type="protein sequence ID" value="MBB6430996.1"/>
    <property type="molecule type" value="Genomic_DNA"/>
</dbReference>
<organism evidence="2 3">
    <name type="scientific">Algisphaera agarilytica</name>
    <dbReference type="NCBI Taxonomy" id="1385975"/>
    <lineage>
        <taxon>Bacteria</taxon>
        <taxon>Pseudomonadati</taxon>
        <taxon>Planctomycetota</taxon>
        <taxon>Phycisphaerae</taxon>
        <taxon>Phycisphaerales</taxon>
        <taxon>Phycisphaeraceae</taxon>
        <taxon>Algisphaera</taxon>
    </lineage>
</organism>
<dbReference type="GO" id="GO:0008168">
    <property type="term" value="F:methyltransferase activity"/>
    <property type="evidence" value="ECO:0007669"/>
    <property type="project" value="UniProtKB-KW"/>
</dbReference>
<keyword evidence="3" id="KW-1185">Reference proteome</keyword>
<gene>
    <name evidence="2" type="ORF">HNQ40_002802</name>
</gene>
<protein>
    <submittedName>
        <fullName evidence="2">SAM-dependent methyltransferase</fullName>
    </submittedName>
</protein>
<dbReference type="PANTHER" id="PTHR43861">
    <property type="entry name" value="TRANS-ACONITATE 2-METHYLTRANSFERASE-RELATED"/>
    <property type="match status" value="1"/>
</dbReference>
<sequence length="294" mass="33777">MSRRPTSTFPRTLTRLWSLTEPSSETMRTSDALDHPTMHRLVKTDGGDYWVCSETGQLEHTVQVPPQPHEYDGHWKEMVERGEPTDRQKRSARELLERFEPYRTHGRMFEIATGLGPVVEIARDMGWQPEGIEFSPYAAEQTTARTGIPVQVGPAEEMQLEEGAYDLVIMDNLFEHLTRPRHVLHTAAKALRPGGVIYLQTLNAQCLSLHAQPTGWIYFALGHQFVPTRLSFDHYLEHCGLEFVFRTTRGFRPRPQRDENEINGVARSYEKIVSHIARATHTGHRIECILRRKA</sequence>
<dbReference type="SUPFAM" id="SSF53335">
    <property type="entry name" value="S-adenosyl-L-methionine-dependent methyltransferases"/>
    <property type="match status" value="1"/>
</dbReference>
<dbReference type="Proteomes" id="UP000541810">
    <property type="component" value="Unassembled WGS sequence"/>
</dbReference>
<evidence type="ECO:0000256" key="1">
    <source>
        <dbReference type="ARBA" id="ARBA00022679"/>
    </source>
</evidence>
<dbReference type="AlphaFoldDB" id="A0A7X0LLU9"/>
<keyword evidence="1 2" id="KW-0808">Transferase</keyword>
<dbReference type="PANTHER" id="PTHR43861:SF3">
    <property type="entry name" value="PUTATIVE (AFU_ORTHOLOGUE AFUA_2G14390)-RELATED"/>
    <property type="match status" value="1"/>
</dbReference>
<evidence type="ECO:0000313" key="3">
    <source>
        <dbReference type="Proteomes" id="UP000541810"/>
    </source>
</evidence>
<name>A0A7X0LLU9_9BACT</name>
<accession>A0A7X0LLU9</accession>
<dbReference type="Gene3D" id="3.40.50.150">
    <property type="entry name" value="Vaccinia Virus protein VP39"/>
    <property type="match status" value="1"/>
</dbReference>
<evidence type="ECO:0000313" key="2">
    <source>
        <dbReference type="EMBL" id="MBB6430996.1"/>
    </source>
</evidence>
<keyword evidence="2" id="KW-0489">Methyltransferase</keyword>
<dbReference type="Pfam" id="PF13489">
    <property type="entry name" value="Methyltransf_23"/>
    <property type="match status" value="1"/>
</dbReference>